<proteinExistence type="predicted"/>
<comment type="caution">
    <text evidence="1">The sequence shown here is derived from an EMBL/GenBank/DDBJ whole genome shotgun (WGS) entry which is preliminary data.</text>
</comment>
<gene>
    <name evidence="1" type="ORF">S12H4_51522</name>
</gene>
<sequence length="133" mass="14890">NEKLLKWVGISTTYRGPSSALCVREGYYAGNDIWLDKLPDFPNDLNACFERLVPKVLEKHAIIETYSFKQKSGLYYSETGIWDKGCRDSSSTEVLKCELVGKAFVQDFDLGKANALALCLAAEKAIDSIKEKE</sequence>
<reference evidence="1" key="1">
    <citation type="journal article" date="2014" name="Front. Microbiol.">
        <title>High frequency of phylogenetically diverse reductive dehalogenase-homologous genes in deep subseafloor sedimentary metagenomes.</title>
        <authorList>
            <person name="Kawai M."/>
            <person name="Futagami T."/>
            <person name="Toyoda A."/>
            <person name="Takaki Y."/>
            <person name="Nishi S."/>
            <person name="Hori S."/>
            <person name="Arai W."/>
            <person name="Tsubouchi T."/>
            <person name="Morono Y."/>
            <person name="Uchiyama I."/>
            <person name="Ito T."/>
            <person name="Fujiyama A."/>
            <person name="Inagaki F."/>
            <person name="Takami H."/>
        </authorList>
    </citation>
    <scope>NUCLEOTIDE SEQUENCE</scope>
    <source>
        <strain evidence="1">Expedition CK06-06</strain>
    </source>
</reference>
<dbReference type="AlphaFoldDB" id="X1UAC8"/>
<feature type="non-terminal residue" evidence="1">
    <location>
        <position position="1"/>
    </location>
</feature>
<name>X1UAC8_9ZZZZ</name>
<evidence type="ECO:0000313" key="1">
    <source>
        <dbReference type="EMBL" id="GAJ14463.1"/>
    </source>
</evidence>
<dbReference type="EMBL" id="BARW01032567">
    <property type="protein sequence ID" value="GAJ14463.1"/>
    <property type="molecule type" value="Genomic_DNA"/>
</dbReference>
<accession>X1UAC8</accession>
<organism evidence="1">
    <name type="scientific">marine sediment metagenome</name>
    <dbReference type="NCBI Taxonomy" id="412755"/>
    <lineage>
        <taxon>unclassified sequences</taxon>
        <taxon>metagenomes</taxon>
        <taxon>ecological metagenomes</taxon>
    </lineage>
</organism>
<protein>
    <submittedName>
        <fullName evidence="1">Uncharacterized protein</fullName>
    </submittedName>
</protein>